<dbReference type="OrthoDB" id="532500at2759"/>
<dbReference type="PANTHER" id="PTHR14440">
    <property type="entry name" value="DNA-DIRECTED RNA POLYMERASE I SUBUNIT RPA49"/>
    <property type="match status" value="1"/>
</dbReference>
<feature type="region of interest" description="Disordered" evidence="6">
    <location>
        <begin position="596"/>
        <end position="642"/>
    </location>
</feature>
<dbReference type="AlphaFoldDB" id="A0A813YPB4"/>
<keyword evidence="3" id="KW-0240">DNA-directed RNA polymerase</keyword>
<evidence type="ECO:0000313" key="8">
    <source>
        <dbReference type="EMBL" id="CAF0887219.1"/>
    </source>
</evidence>
<evidence type="ECO:0000313" key="7">
    <source>
        <dbReference type="EMBL" id="CAF0752516.1"/>
    </source>
</evidence>
<dbReference type="InterPro" id="IPR036397">
    <property type="entry name" value="RNaseH_sf"/>
</dbReference>
<dbReference type="EMBL" id="CAJOBA010000430">
    <property type="protein sequence ID" value="CAF3531394.1"/>
    <property type="molecule type" value="Genomic_DNA"/>
</dbReference>
<dbReference type="Proteomes" id="UP000677228">
    <property type="component" value="Unassembled WGS sequence"/>
</dbReference>
<reference evidence="8" key="1">
    <citation type="submission" date="2021-02" db="EMBL/GenBank/DDBJ databases">
        <authorList>
            <person name="Nowell W R."/>
        </authorList>
    </citation>
    <scope>NUCLEOTIDE SEQUENCE</scope>
</reference>
<keyword evidence="4" id="KW-0804">Transcription</keyword>
<dbReference type="Gene3D" id="3.30.420.10">
    <property type="entry name" value="Ribonuclease H-like superfamily/Ribonuclease H"/>
    <property type="match status" value="1"/>
</dbReference>
<feature type="compositionally biased region" description="Basic and acidic residues" evidence="6">
    <location>
        <begin position="766"/>
        <end position="778"/>
    </location>
</feature>
<evidence type="ECO:0000256" key="6">
    <source>
        <dbReference type="SAM" id="MobiDB-lite"/>
    </source>
</evidence>
<dbReference type="Proteomes" id="UP000663829">
    <property type="component" value="Unassembled WGS sequence"/>
</dbReference>
<keyword evidence="11" id="KW-1185">Reference proteome</keyword>
<sequence>MTKCTDDPIFRIQFCRDSLEGFEGDQFRHVFDLITGDESWLYHYAPITKEQSTVWISQTNPRPTKVHRYKSSGKRMVATFFIKSGLIKSIPLERGKTITARWYVNSCLPQIFETVSEWRQKTGLRGLILHDDNARPHRVRLTFEKRVLLRRVHFVHNRSIENDDMIDVQFSSVGAQRRNAVIKTANLTYEGEQNNDLCGKLGFVDDKGRIHLSDFDFFVMRPKLDDFNLISNDATTDKSSDNTINRGSLDVQFGTEKKRRLVHSKQRNEIQSNVLESAVSSAREQVLSTINAAADTSSFEHQMSSCSVSDEAQTLPVPNREAKTPAEVFRLDDIITDDDISALNDKCNSIVDATKDDIQAWSKEGRYALFVCDQMKKLPSDHTERIRKACLILYLHYLIQLYKRSTFKRLSGKPFPEDAPRQLQDKALQMYTIPNINEKTKKPENTVPPRLRLILTAHICILTLYICRFIVDIESLRLSLGIQLQKMQDLYSVLGCKLMKVAQTSVAVLEIPLPELKDQTERTNGSRKRKRTELTTRQIRDLYCAKSGQTVERHSTEDNQLKEIVMKMVEEIQKDKSLQKEESDDEDNMPLISYIKLKPNNDDTTRTKKKSSSNIKVSKVNNSKKEKKNVVKKEKKKNVDESNNQIDHLKKLLRASGIRLIVKNAELEQYVSKEEKTEYLKSLFEKAGYTGGLTIKECQRYKEQRDREKELADISAGTTENIQGYVKAGRTLRRRNSSTPSPPVSFSTKRKRLLTDQDSEDDDSNSYEKKSKLEETDINKSQNELENVQQGRVAQSDDDDEPVS</sequence>
<gene>
    <name evidence="8" type="ORF">GPM918_LOCUS7927</name>
    <name evidence="7" type="ORF">OVA965_LOCUS2095</name>
    <name evidence="10" type="ORF">SRO942_LOCUS7927</name>
    <name evidence="9" type="ORF">TMI583_LOCUS2095</name>
</gene>
<evidence type="ECO:0000256" key="5">
    <source>
        <dbReference type="ARBA" id="ARBA00023242"/>
    </source>
</evidence>
<feature type="compositionally biased region" description="Polar residues" evidence="6">
    <location>
        <begin position="779"/>
        <end position="793"/>
    </location>
</feature>
<comment type="subcellular location">
    <subcellularLocation>
        <location evidence="1">Nucleus</location>
        <location evidence="1">Nucleolus</location>
    </subcellularLocation>
</comment>
<evidence type="ECO:0000256" key="1">
    <source>
        <dbReference type="ARBA" id="ARBA00004604"/>
    </source>
</evidence>
<dbReference type="EMBL" id="CAJNOQ010001333">
    <property type="protein sequence ID" value="CAF0887219.1"/>
    <property type="molecule type" value="Genomic_DNA"/>
</dbReference>
<dbReference type="InterPro" id="IPR009668">
    <property type="entry name" value="RNA_pol-assoc_fac_A49-like"/>
</dbReference>
<evidence type="ECO:0000313" key="11">
    <source>
        <dbReference type="Proteomes" id="UP000663829"/>
    </source>
</evidence>
<comment type="caution">
    <text evidence="8">The sequence shown here is derived from an EMBL/GenBank/DDBJ whole genome shotgun (WGS) entry which is preliminary data.</text>
</comment>
<proteinExistence type="inferred from homology"/>
<evidence type="ECO:0000313" key="10">
    <source>
        <dbReference type="EMBL" id="CAF3672243.1"/>
    </source>
</evidence>
<dbReference type="GO" id="GO:0006351">
    <property type="term" value="P:DNA-templated transcription"/>
    <property type="evidence" value="ECO:0007669"/>
    <property type="project" value="InterPro"/>
</dbReference>
<organism evidence="8 11">
    <name type="scientific">Didymodactylos carnosus</name>
    <dbReference type="NCBI Taxonomy" id="1234261"/>
    <lineage>
        <taxon>Eukaryota</taxon>
        <taxon>Metazoa</taxon>
        <taxon>Spiralia</taxon>
        <taxon>Gnathifera</taxon>
        <taxon>Rotifera</taxon>
        <taxon>Eurotatoria</taxon>
        <taxon>Bdelloidea</taxon>
        <taxon>Philodinida</taxon>
        <taxon>Philodinidae</taxon>
        <taxon>Didymodactylos</taxon>
    </lineage>
</organism>
<comment type="similarity">
    <text evidence="2">Belongs to the eukaryotic RPA49/POLR1E RNA polymerase subunit family.</text>
</comment>
<dbReference type="GO" id="GO:0000428">
    <property type="term" value="C:DNA-directed RNA polymerase complex"/>
    <property type="evidence" value="ECO:0007669"/>
    <property type="project" value="UniProtKB-KW"/>
</dbReference>
<dbReference type="EMBL" id="CAJOBC010001333">
    <property type="protein sequence ID" value="CAF3672243.1"/>
    <property type="molecule type" value="Genomic_DNA"/>
</dbReference>
<dbReference type="EMBL" id="CAJNOK010000430">
    <property type="protein sequence ID" value="CAF0752516.1"/>
    <property type="molecule type" value="Genomic_DNA"/>
</dbReference>
<dbReference type="GO" id="GO:0005730">
    <property type="term" value="C:nucleolus"/>
    <property type="evidence" value="ECO:0007669"/>
    <property type="project" value="UniProtKB-SubCell"/>
</dbReference>
<keyword evidence="5" id="KW-0539">Nucleus</keyword>
<protein>
    <submittedName>
        <fullName evidence="8">Uncharacterized protein</fullName>
    </submittedName>
</protein>
<feature type="compositionally biased region" description="Low complexity" evidence="6">
    <location>
        <begin position="612"/>
        <end position="621"/>
    </location>
</feature>
<dbReference type="Pfam" id="PF06870">
    <property type="entry name" value="RNA_pol_I_A49"/>
    <property type="match status" value="1"/>
</dbReference>
<accession>A0A813YPB4</accession>
<evidence type="ECO:0000256" key="3">
    <source>
        <dbReference type="ARBA" id="ARBA00022478"/>
    </source>
</evidence>
<evidence type="ECO:0000256" key="2">
    <source>
        <dbReference type="ARBA" id="ARBA00009430"/>
    </source>
</evidence>
<dbReference type="GO" id="GO:0003677">
    <property type="term" value="F:DNA binding"/>
    <property type="evidence" value="ECO:0007669"/>
    <property type="project" value="InterPro"/>
</dbReference>
<name>A0A813YPB4_9BILA</name>
<dbReference type="Proteomes" id="UP000682733">
    <property type="component" value="Unassembled WGS sequence"/>
</dbReference>
<feature type="region of interest" description="Disordered" evidence="6">
    <location>
        <begin position="727"/>
        <end position="804"/>
    </location>
</feature>
<evidence type="ECO:0000313" key="9">
    <source>
        <dbReference type="EMBL" id="CAF3531394.1"/>
    </source>
</evidence>
<dbReference type="Proteomes" id="UP000681722">
    <property type="component" value="Unassembled WGS sequence"/>
</dbReference>
<feature type="compositionally biased region" description="Basic and acidic residues" evidence="6">
    <location>
        <begin position="628"/>
        <end position="640"/>
    </location>
</feature>
<evidence type="ECO:0000256" key="4">
    <source>
        <dbReference type="ARBA" id="ARBA00023163"/>
    </source>
</evidence>